<comment type="caution">
    <text evidence="3">The sequence shown here is derived from an EMBL/GenBank/DDBJ whole genome shotgun (WGS) entry which is preliminary data.</text>
</comment>
<dbReference type="PROSITE" id="PS50293">
    <property type="entry name" value="TPR_REGION"/>
    <property type="match status" value="1"/>
</dbReference>
<evidence type="ECO:0008006" key="4">
    <source>
        <dbReference type="Google" id="ProtNLM"/>
    </source>
</evidence>
<organism evidence="3">
    <name type="scientific">marine sediment metagenome</name>
    <dbReference type="NCBI Taxonomy" id="412755"/>
    <lineage>
        <taxon>unclassified sequences</taxon>
        <taxon>metagenomes</taxon>
        <taxon>ecological metagenomes</taxon>
    </lineage>
</organism>
<evidence type="ECO:0000256" key="2">
    <source>
        <dbReference type="ARBA" id="ARBA00022803"/>
    </source>
</evidence>
<dbReference type="PROSITE" id="PS50005">
    <property type="entry name" value="TPR"/>
    <property type="match status" value="2"/>
</dbReference>
<keyword evidence="1" id="KW-0677">Repeat</keyword>
<dbReference type="SMART" id="SM00028">
    <property type="entry name" value="TPR"/>
    <property type="match status" value="7"/>
</dbReference>
<dbReference type="Pfam" id="PF14559">
    <property type="entry name" value="TPR_19"/>
    <property type="match status" value="2"/>
</dbReference>
<dbReference type="AlphaFoldDB" id="A0A0F9TU77"/>
<proteinExistence type="predicted"/>
<evidence type="ECO:0000256" key="1">
    <source>
        <dbReference type="ARBA" id="ARBA00022737"/>
    </source>
</evidence>
<dbReference type="GO" id="GO:0009279">
    <property type="term" value="C:cell outer membrane"/>
    <property type="evidence" value="ECO:0007669"/>
    <property type="project" value="TreeGrafter"/>
</dbReference>
<keyword evidence="2" id="KW-0802">TPR repeat</keyword>
<dbReference type="GO" id="GO:0046813">
    <property type="term" value="P:receptor-mediated virion attachment to host cell"/>
    <property type="evidence" value="ECO:0007669"/>
    <property type="project" value="TreeGrafter"/>
</dbReference>
<dbReference type="EMBL" id="LAZR01000261">
    <property type="protein sequence ID" value="KKN78517.1"/>
    <property type="molecule type" value="Genomic_DNA"/>
</dbReference>
<dbReference type="PANTHER" id="PTHR44858">
    <property type="entry name" value="TETRATRICOPEPTIDE REPEAT PROTEIN 6"/>
    <property type="match status" value="1"/>
</dbReference>
<name>A0A0F9TU77_9ZZZZ</name>
<dbReference type="PROSITE" id="PS51257">
    <property type="entry name" value="PROKAR_LIPOPROTEIN"/>
    <property type="match status" value="1"/>
</dbReference>
<reference evidence="3" key="1">
    <citation type="journal article" date="2015" name="Nature">
        <title>Complex archaea that bridge the gap between prokaryotes and eukaryotes.</title>
        <authorList>
            <person name="Spang A."/>
            <person name="Saw J.H."/>
            <person name="Jorgensen S.L."/>
            <person name="Zaremba-Niedzwiedzka K."/>
            <person name="Martijn J."/>
            <person name="Lind A.E."/>
            <person name="van Eijk R."/>
            <person name="Schleper C."/>
            <person name="Guy L."/>
            <person name="Ettema T.J."/>
        </authorList>
    </citation>
    <scope>NUCLEOTIDE SEQUENCE</scope>
</reference>
<dbReference type="Gene3D" id="1.25.40.10">
    <property type="entry name" value="Tetratricopeptide repeat domain"/>
    <property type="match status" value="3"/>
</dbReference>
<sequence length="572" mass="63701">MKALFTRSPVLLIVGGLLLGGCTVLSTSTPTPPPPTIVIEEPAEPIEYGQFRQDTLFDLLTAEIAGQRNRFDIALDNYLHQARETRDPGVTERAMRVAEFLGAEDSALDMAQLLVELDSKNPEALRSAAIHLARTGRHERAMDMMQRALDLHGETHFDFLALAAAESDEPTRDALLESLTQMLQRHPDNTQLVFAKALLLQQAGRANEALQLLEKHPGTNDAPSAILLHSRLTATEDPKRAEQILYRGLESFPADTRLRLLLARMLVTSGDYRAASTQYAKLVQDNPEDPDLRLSLGLIYTELGDTAAAVEQLQQALLLNPENNTARYHLGNAQLADSQPDAAMQTWQSIDSGNELLTSRLQISQLLVEQGRLDTLSEMLKQDREEYPQHALTFYQIEIEALAAQPELAMQRTNAALNAYPLESGLLYTRAMLHEQLGNPAGLEEDLGAILEREPDNAMALNALGYTLADRNERLDEALSLLQHAAELEPNDPAVRDSLGWVHYRLGNLDRAEQLLRDAFNNFPDQEVAAHLGEVLWRQGNKREARKVWKKGLEQAPDSQLIPATRERLEAE</sequence>
<dbReference type="Pfam" id="PF13414">
    <property type="entry name" value="TPR_11"/>
    <property type="match status" value="1"/>
</dbReference>
<accession>A0A0F9TU77</accession>
<dbReference type="InterPro" id="IPR019734">
    <property type="entry name" value="TPR_rpt"/>
</dbReference>
<gene>
    <name evidence="3" type="ORF">LCGC14_0349110</name>
</gene>
<protein>
    <recommendedName>
        <fullName evidence="4">Tetratricopeptide repeat-like domain-containing protein</fullName>
    </recommendedName>
</protein>
<dbReference type="SUPFAM" id="SSF48452">
    <property type="entry name" value="TPR-like"/>
    <property type="match status" value="2"/>
</dbReference>
<dbReference type="InterPro" id="IPR050498">
    <property type="entry name" value="Ycf3"/>
</dbReference>
<dbReference type="InterPro" id="IPR011990">
    <property type="entry name" value="TPR-like_helical_dom_sf"/>
</dbReference>
<dbReference type="PANTHER" id="PTHR44858:SF1">
    <property type="entry name" value="UDP-N-ACETYLGLUCOSAMINE--PEPTIDE N-ACETYLGLUCOSAMINYLTRANSFERASE SPINDLY-RELATED"/>
    <property type="match status" value="1"/>
</dbReference>
<evidence type="ECO:0000313" key="3">
    <source>
        <dbReference type="EMBL" id="KKN78517.1"/>
    </source>
</evidence>